<organism evidence="2 3">
    <name type="scientific">Liparis tanakae</name>
    <name type="common">Tanaka's snailfish</name>
    <dbReference type="NCBI Taxonomy" id="230148"/>
    <lineage>
        <taxon>Eukaryota</taxon>
        <taxon>Metazoa</taxon>
        <taxon>Chordata</taxon>
        <taxon>Craniata</taxon>
        <taxon>Vertebrata</taxon>
        <taxon>Euteleostomi</taxon>
        <taxon>Actinopterygii</taxon>
        <taxon>Neopterygii</taxon>
        <taxon>Teleostei</taxon>
        <taxon>Neoteleostei</taxon>
        <taxon>Acanthomorphata</taxon>
        <taxon>Eupercaria</taxon>
        <taxon>Perciformes</taxon>
        <taxon>Cottioidei</taxon>
        <taxon>Cottales</taxon>
        <taxon>Liparidae</taxon>
        <taxon>Liparis</taxon>
    </lineage>
</organism>
<keyword evidence="3" id="KW-1185">Reference proteome</keyword>
<evidence type="ECO:0000313" key="2">
    <source>
        <dbReference type="EMBL" id="TNN80741.1"/>
    </source>
</evidence>
<dbReference type="EMBL" id="SRLO01000051">
    <property type="protein sequence ID" value="TNN80741.1"/>
    <property type="molecule type" value="Genomic_DNA"/>
</dbReference>
<proteinExistence type="predicted"/>
<gene>
    <name evidence="2" type="ORF">EYF80_008975</name>
</gene>
<evidence type="ECO:0000313" key="3">
    <source>
        <dbReference type="Proteomes" id="UP000314294"/>
    </source>
</evidence>
<protein>
    <submittedName>
        <fullName evidence="2">Uncharacterized protein</fullName>
    </submittedName>
</protein>
<accession>A0A4Z2ISC0</accession>
<sequence>MSYSRSLTNYGRLSFKFEATHTDNRQSELGHTQGGWGVDTHSAPPVPGHGEMSCVSTGRTDWHWTLCRRLTKIKF</sequence>
<reference evidence="2 3" key="1">
    <citation type="submission" date="2019-03" db="EMBL/GenBank/DDBJ databases">
        <title>First draft genome of Liparis tanakae, snailfish: a comprehensive survey of snailfish specific genes.</title>
        <authorList>
            <person name="Kim W."/>
            <person name="Song I."/>
            <person name="Jeong J.-H."/>
            <person name="Kim D."/>
            <person name="Kim S."/>
            <person name="Ryu S."/>
            <person name="Song J.Y."/>
            <person name="Lee S.K."/>
        </authorList>
    </citation>
    <scope>NUCLEOTIDE SEQUENCE [LARGE SCALE GENOMIC DNA]</scope>
    <source>
        <tissue evidence="2">Muscle</tissue>
    </source>
</reference>
<dbReference type="AlphaFoldDB" id="A0A4Z2ISC0"/>
<feature type="region of interest" description="Disordered" evidence="1">
    <location>
        <begin position="24"/>
        <end position="55"/>
    </location>
</feature>
<name>A0A4Z2ISC0_9TELE</name>
<evidence type="ECO:0000256" key="1">
    <source>
        <dbReference type="SAM" id="MobiDB-lite"/>
    </source>
</evidence>
<dbReference type="Proteomes" id="UP000314294">
    <property type="component" value="Unassembled WGS sequence"/>
</dbReference>
<comment type="caution">
    <text evidence="2">The sequence shown here is derived from an EMBL/GenBank/DDBJ whole genome shotgun (WGS) entry which is preliminary data.</text>
</comment>